<feature type="region of interest" description="Disordered" evidence="4">
    <location>
        <begin position="72"/>
        <end position="117"/>
    </location>
</feature>
<accession>B6K1J2</accession>
<feature type="region of interest" description="Disordered" evidence="4">
    <location>
        <begin position="529"/>
        <end position="551"/>
    </location>
</feature>
<evidence type="ECO:0000256" key="3">
    <source>
        <dbReference type="ARBA" id="ARBA00023242"/>
    </source>
</evidence>
<feature type="region of interest" description="Disordered" evidence="4">
    <location>
        <begin position="457"/>
        <end position="490"/>
    </location>
</feature>
<keyword evidence="2" id="KW-0238">DNA-binding</keyword>
<dbReference type="VEuPathDB" id="FungiDB:SJAG_02922"/>
<dbReference type="PANTHER" id="PTHR46380">
    <property type="entry name" value="CYCLIN-D-BINDING MYB-LIKE TRANSCRIPTION FACTOR 1"/>
    <property type="match status" value="1"/>
</dbReference>
<name>B6K1J2_SCHJY</name>
<dbReference type="GO" id="GO:0005634">
    <property type="term" value="C:nucleus"/>
    <property type="evidence" value="ECO:0000318"/>
    <property type="project" value="GO_Central"/>
</dbReference>
<evidence type="ECO:0000313" key="7">
    <source>
        <dbReference type="EMBL" id="EEB07813.2"/>
    </source>
</evidence>
<dbReference type="GO" id="GO:0000976">
    <property type="term" value="F:transcription cis-regulatory region binding"/>
    <property type="evidence" value="ECO:0000318"/>
    <property type="project" value="GO_Central"/>
</dbReference>
<keyword evidence="3" id="KW-0539">Nucleus</keyword>
<dbReference type="JaponicusDB" id="SJAG_02922">
    <property type="gene designation" value="eta2"/>
</dbReference>
<dbReference type="GO" id="GO:0006355">
    <property type="term" value="P:regulation of DNA-templated transcription"/>
    <property type="evidence" value="ECO:0000318"/>
    <property type="project" value="GO_Central"/>
</dbReference>
<evidence type="ECO:0000259" key="5">
    <source>
        <dbReference type="PROSITE" id="PS50090"/>
    </source>
</evidence>
<feature type="compositionally biased region" description="Basic and acidic residues" evidence="4">
    <location>
        <begin position="473"/>
        <end position="486"/>
    </location>
</feature>
<dbReference type="Proteomes" id="UP000001744">
    <property type="component" value="Unassembled WGS sequence"/>
</dbReference>
<feature type="domain" description="Myb-like" evidence="5">
    <location>
        <begin position="435"/>
        <end position="525"/>
    </location>
</feature>
<proteinExistence type="predicted"/>
<dbReference type="Pfam" id="PF00249">
    <property type="entry name" value="Myb_DNA-binding"/>
    <property type="match status" value="1"/>
</dbReference>
<comment type="subcellular location">
    <subcellularLocation>
        <location evidence="1">Nucleus</location>
    </subcellularLocation>
</comment>
<dbReference type="RefSeq" id="XP_002174106.2">
    <property type="nucleotide sequence ID" value="XM_002174070.2"/>
</dbReference>
<feature type="compositionally biased region" description="Polar residues" evidence="4">
    <location>
        <begin position="96"/>
        <end position="108"/>
    </location>
</feature>
<dbReference type="eggNOG" id="KOG0051">
    <property type="taxonomic scope" value="Eukaryota"/>
</dbReference>
<evidence type="ECO:0000313" key="9">
    <source>
        <dbReference type="Proteomes" id="UP000001744"/>
    </source>
</evidence>
<dbReference type="OrthoDB" id="39591at2759"/>
<feature type="compositionally biased region" description="Polar residues" evidence="4">
    <location>
        <begin position="178"/>
        <end position="196"/>
    </location>
</feature>
<dbReference type="GO" id="GO:0003700">
    <property type="term" value="F:DNA-binding transcription factor activity"/>
    <property type="evidence" value="ECO:0000318"/>
    <property type="project" value="GO_Central"/>
</dbReference>
<dbReference type="AlphaFoldDB" id="B6K1J2"/>
<organism evidence="7 9">
    <name type="scientific">Schizosaccharomyces japonicus (strain yFS275 / FY16936)</name>
    <name type="common">Fission yeast</name>
    <dbReference type="NCBI Taxonomy" id="402676"/>
    <lineage>
        <taxon>Eukaryota</taxon>
        <taxon>Fungi</taxon>
        <taxon>Dikarya</taxon>
        <taxon>Ascomycota</taxon>
        <taxon>Taphrinomycotina</taxon>
        <taxon>Schizosaccharomycetes</taxon>
        <taxon>Schizosaccharomycetales</taxon>
        <taxon>Schizosaccharomycetaceae</taxon>
        <taxon>Schizosaccharomyces</taxon>
    </lineage>
</organism>
<sequence length="634" mass="72455">MVKAADEVLDSNKLSQELTNCLSQVKSFNSSQKKRRLWDPNHIAHTTVYDSPERPVKNGARRHSSGYKAAAKADSELLQRPRTLSDEGLSTPGAGNESNGMFSNSQFSKYPGQTRDIYDFTDDERDLEEEEVDWVNDAEIDLSLPVPKITLKRSRSNSRSGKSSSPNVKRTHEKNRRNSQSAYTDDSEQNSTAFTDSTMTVPVKRRVWTHEQESQLQSITETFCRKRGINTDKLNQVLAHSNPFQQLPGLLLRLTKVLPYTSRSILRHLRGIYGLKGYEQYSVQHRRSDGSSLFALNDASRRHVHECILQFCRKQEISLDEFKRQVWSPNKTCPREIRMLYKEIRAGLSQKVHSRAVYRYVRQTYFPYENSTTECSRKWSTEEEEALASLVKLYGNEWTRISKEINRSSQECRDHWRDIVQFEDAGPVSGTAGHRIPWTKDEDDQLIKLVQQTLTRHAEPAAELGSATIAKTSTDESHESDGKQDTEPFSSTDLVAPAFLSWTVISNALRTRSRLRCQRRYEHLVAMGQAPPLPAENTTAPSTPRPKKPKQEKTFLVGDSICLLECIVQCMNDDEVIDWDSVAQKMPQWQPKLLSRQAEKLLGTVPSKKQQLLDALEELNSLPDIIRDRSVLQK</sequence>
<dbReference type="CDD" id="cd00167">
    <property type="entry name" value="SANT"/>
    <property type="match status" value="1"/>
</dbReference>
<dbReference type="PROSITE" id="PS50090">
    <property type="entry name" value="MYB_LIKE"/>
    <property type="match status" value="2"/>
</dbReference>
<feature type="region of interest" description="Disordered" evidence="4">
    <location>
        <begin position="151"/>
        <end position="196"/>
    </location>
</feature>
<dbReference type="PANTHER" id="PTHR46380:SF2">
    <property type="entry name" value="CYCLIN-D-BINDING MYB-LIKE TRANSCRIPTION FACTOR 1"/>
    <property type="match status" value="1"/>
</dbReference>
<feature type="domain" description="Myb-like" evidence="5">
    <location>
        <begin position="378"/>
        <end position="420"/>
    </location>
</feature>
<dbReference type="EMBL" id="KE651166">
    <property type="protein sequence ID" value="EEB07813.2"/>
    <property type="molecule type" value="Genomic_DNA"/>
</dbReference>
<reference evidence="7 9" key="1">
    <citation type="journal article" date="2011" name="Science">
        <title>Comparative functional genomics of the fission yeasts.</title>
        <authorList>
            <person name="Rhind N."/>
            <person name="Chen Z."/>
            <person name="Yassour M."/>
            <person name="Thompson D.A."/>
            <person name="Haas B.J."/>
            <person name="Habib N."/>
            <person name="Wapinski I."/>
            <person name="Roy S."/>
            <person name="Lin M.F."/>
            <person name="Heiman D.I."/>
            <person name="Young S.K."/>
            <person name="Furuya K."/>
            <person name="Guo Y."/>
            <person name="Pidoux A."/>
            <person name="Chen H.M."/>
            <person name="Robbertse B."/>
            <person name="Goldberg J.M."/>
            <person name="Aoki K."/>
            <person name="Bayne E.H."/>
            <person name="Berlin A.M."/>
            <person name="Desjardins C.A."/>
            <person name="Dobbs E."/>
            <person name="Dukaj L."/>
            <person name="Fan L."/>
            <person name="FitzGerald M.G."/>
            <person name="French C."/>
            <person name="Gujja S."/>
            <person name="Hansen K."/>
            <person name="Keifenheim D."/>
            <person name="Levin J.Z."/>
            <person name="Mosher R.A."/>
            <person name="Mueller C.A."/>
            <person name="Pfiffner J."/>
            <person name="Priest M."/>
            <person name="Russ C."/>
            <person name="Smialowska A."/>
            <person name="Swoboda P."/>
            <person name="Sykes S.M."/>
            <person name="Vaughn M."/>
            <person name="Vengrova S."/>
            <person name="Yoder R."/>
            <person name="Zeng Q."/>
            <person name="Allshire R."/>
            <person name="Baulcombe D."/>
            <person name="Birren B.W."/>
            <person name="Brown W."/>
            <person name="Ekwall K."/>
            <person name="Kellis M."/>
            <person name="Leatherwood J."/>
            <person name="Levin H."/>
            <person name="Margalit H."/>
            <person name="Martienssen R."/>
            <person name="Nieduszynski C.A."/>
            <person name="Spatafora J.W."/>
            <person name="Friedman N."/>
            <person name="Dalgaard J.Z."/>
            <person name="Baumann P."/>
            <person name="Niki H."/>
            <person name="Regev A."/>
            <person name="Nusbaum C."/>
        </authorList>
    </citation>
    <scope>NUCLEOTIDE SEQUENCE [LARGE SCALE GENOMIC DNA]</scope>
    <source>
        <strain evidence="9">yFS275 / FY16936</strain>
    </source>
</reference>
<evidence type="ECO:0000259" key="6">
    <source>
        <dbReference type="PROSITE" id="PS51294"/>
    </source>
</evidence>
<dbReference type="GeneID" id="7051701"/>
<evidence type="ECO:0000256" key="4">
    <source>
        <dbReference type="SAM" id="MobiDB-lite"/>
    </source>
</evidence>
<evidence type="ECO:0000313" key="8">
    <source>
        <dbReference type="JaponicusDB" id="SJAG_02922"/>
    </source>
</evidence>
<evidence type="ECO:0000256" key="1">
    <source>
        <dbReference type="ARBA" id="ARBA00004123"/>
    </source>
</evidence>
<dbReference type="InterPro" id="IPR051651">
    <property type="entry name" value="DMTF1_DNA-bind_reg"/>
</dbReference>
<dbReference type="InterPro" id="IPR009057">
    <property type="entry name" value="Homeodomain-like_sf"/>
</dbReference>
<keyword evidence="9" id="KW-1185">Reference proteome</keyword>
<dbReference type="STRING" id="402676.B6K1J2"/>
<dbReference type="Gene3D" id="1.10.10.60">
    <property type="entry name" value="Homeodomain-like"/>
    <property type="match status" value="2"/>
</dbReference>
<dbReference type="InterPro" id="IPR001005">
    <property type="entry name" value="SANT/Myb"/>
</dbReference>
<dbReference type="SUPFAM" id="SSF46689">
    <property type="entry name" value="Homeodomain-like"/>
    <property type="match status" value="1"/>
</dbReference>
<gene>
    <name evidence="8" type="primary">eta2</name>
    <name evidence="7" type="ORF">SJAG_02922</name>
</gene>
<dbReference type="InterPro" id="IPR017930">
    <property type="entry name" value="Myb_dom"/>
</dbReference>
<feature type="compositionally biased region" description="Basic and acidic residues" evidence="4">
    <location>
        <begin position="72"/>
        <end position="85"/>
    </location>
</feature>
<dbReference type="PROSITE" id="PS51294">
    <property type="entry name" value="HTH_MYB"/>
    <property type="match status" value="1"/>
</dbReference>
<feature type="domain" description="HTH myb-type" evidence="6">
    <location>
        <begin position="377"/>
        <end position="424"/>
    </location>
</feature>
<evidence type="ECO:0000256" key="2">
    <source>
        <dbReference type="ARBA" id="ARBA00023125"/>
    </source>
</evidence>
<dbReference type="HOGENOM" id="CLU_431581_0_0_1"/>
<protein>
    <submittedName>
        <fullName evidence="7">Myb family protein Eta2</fullName>
    </submittedName>
</protein>
<dbReference type="SMART" id="SM00717">
    <property type="entry name" value="SANT"/>
    <property type="match status" value="2"/>
</dbReference>